<evidence type="ECO:0000259" key="2">
    <source>
        <dbReference type="Pfam" id="PF10145"/>
    </source>
</evidence>
<dbReference type="RefSeq" id="WP_004836072.1">
    <property type="nucleotide sequence ID" value="NZ_GG666295.1"/>
</dbReference>
<sequence length="230" mass="23597">MASDGKLLFDTKLDTSGFKSGLASLSTMASAAGKSIEGVTSRAINGIKTGFKVAGLAVGAFGAYSVKAGTDFDAAMSEVEAISGARGKDLQALRDKAKEMGATTKFSATQSAEALKYMGMAGWKSQEMLDGLPGVMNLAAASGEDLGRTSDIVTDALTAFGLSTKDTNEFVDVLAATSTNSNTNVSMLGESFKYVAPVAGALGYKVQDVSVALGLMANQGIKGLKLWPAY</sequence>
<feature type="domain" description="Phage tail tape measure protein" evidence="2">
    <location>
        <begin position="94"/>
        <end position="223"/>
    </location>
</feature>
<protein>
    <recommendedName>
        <fullName evidence="2">Phage tail tape measure protein domain-containing protein</fullName>
    </recommendedName>
</protein>
<gene>
    <name evidence="3" type="ORF">HMPREF0077_0376</name>
</gene>
<dbReference type="HOGENOM" id="CLU_1202790_0_0_9"/>
<dbReference type="PANTHER" id="PTHR37813:SF1">
    <property type="entry name" value="FELS-2 PROPHAGE PROTEIN"/>
    <property type="match status" value="1"/>
</dbReference>
<dbReference type="AlphaFoldDB" id="C2CFW6"/>
<dbReference type="NCBIfam" id="TIGR01760">
    <property type="entry name" value="tape_meas_TP901"/>
    <property type="match status" value="1"/>
</dbReference>
<dbReference type="InterPro" id="IPR010090">
    <property type="entry name" value="Phage_tape_meas"/>
</dbReference>
<dbReference type="Pfam" id="PF10145">
    <property type="entry name" value="PhageMin_Tail"/>
    <property type="match status" value="1"/>
</dbReference>
<dbReference type="EMBL" id="ACGC01000014">
    <property type="protein sequence ID" value="EEI83494.1"/>
    <property type="molecule type" value="Genomic_DNA"/>
</dbReference>
<dbReference type="Proteomes" id="UP000003744">
    <property type="component" value="Unassembled WGS sequence"/>
</dbReference>
<reference evidence="3 4" key="1">
    <citation type="submission" date="2009-01" db="EMBL/GenBank/DDBJ databases">
        <authorList>
            <person name="Qin X."/>
            <person name="Bachman B."/>
            <person name="Battles P."/>
            <person name="Bell A."/>
            <person name="Bess C."/>
            <person name="Bickham C."/>
            <person name="Chaboub L."/>
            <person name="Chen D."/>
            <person name="Coyle M."/>
            <person name="Deiros D.R."/>
            <person name="Dinh H."/>
            <person name="Forbes L."/>
            <person name="Fowler G."/>
            <person name="Francisco L."/>
            <person name="Fu Q."/>
            <person name="Gubbala S."/>
            <person name="Hale W."/>
            <person name="Han Y."/>
            <person name="Hemphill L."/>
            <person name="Highlander S.K."/>
            <person name="Hirani K."/>
            <person name="Hogues M."/>
            <person name="Jackson L."/>
            <person name="Jakkamsetti A."/>
            <person name="Javaid M."/>
            <person name="Jiang H."/>
            <person name="Korchina V."/>
            <person name="Kovar C."/>
            <person name="Lara F."/>
            <person name="Lee S."/>
            <person name="Mata R."/>
            <person name="Mathew T."/>
            <person name="Moen C."/>
            <person name="Morales K."/>
            <person name="Munidasa M."/>
            <person name="Nazareth L."/>
            <person name="Ngo R."/>
            <person name="Nguyen L."/>
            <person name="Okwuonu G."/>
            <person name="Ongeri F."/>
            <person name="Patil S."/>
            <person name="Petrosino J."/>
            <person name="Pham C."/>
            <person name="Pham P."/>
            <person name="Pu L.-L."/>
            <person name="Puazo M."/>
            <person name="Raj R."/>
            <person name="Reid J."/>
            <person name="Rouhana J."/>
            <person name="Saada N."/>
            <person name="Shang Y."/>
            <person name="Simmons D."/>
            <person name="Thornton R."/>
            <person name="Warren J."/>
            <person name="Weissenberger G."/>
            <person name="Zhang J."/>
            <person name="Zhang L."/>
            <person name="Zhou C."/>
            <person name="Zhu D."/>
            <person name="Muzny D."/>
            <person name="Worley K."/>
            <person name="Gibbs R."/>
        </authorList>
    </citation>
    <scope>NUCLEOTIDE SEQUENCE [LARGE SCALE GENOMIC DNA]</scope>
    <source>
        <strain evidence="3 4">ATCC 35098</strain>
    </source>
</reference>
<keyword evidence="1" id="KW-1188">Viral release from host cell</keyword>
<dbReference type="eggNOG" id="COG5283">
    <property type="taxonomic scope" value="Bacteria"/>
</dbReference>
<dbReference type="PANTHER" id="PTHR37813">
    <property type="entry name" value="FELS-2 PROPHAGE PROTEIN"/>
    <property type="match status" value="1"/>
</dbReference>
<organism evidence="3 4">
    <name type="scientific">Anaerococcus tetradius ATCC 35098</name>
    <dbReference type="NCBI Taxonomy" id="525255"/>
    <lineage>
        <taxon>Bacteria</taxon>
        <taxon>Bacillati</taxon>
        <taxon>Bacillota</taxon>
        <taxon>Tissierellia</taxon>
        <taxon>Tissierellales</taxon>
        <taxon>Peptoniphilaceae</taxon>
        <taxon>Anaerococcus</taxon>
    </lineage>
</organism>
<comment type="caution">
    <text evidence="3">The sequence shown here is derived from an EMBL/GenBank/DDBJ whole genome shotgun (WGS) entry which is preliminary data.</text>
</comment>
<accession>C2CFW6</accession>
<name>C2CFW6_9FIRM</name>
<evidence type="ECO:0000256" key="1">
    <source>
        <dbReference type="ARBA" id="ARBA00022612"/>
    </source>
</evidence>
<evidence type="ECO:0000313" key="4">
    <source>
        <dbReference type="Proteomes" id="UP000003744"/>
    </source>
</evidence>
<proteinExistence type="predicted"/>
<evidence type="ECO:0000313" key="3">
    <source>
        <dbReference type="EMBL" id="EEI83494.1"/>
    </source>
</evidence>